<evidence type="ECO:0000256" key="4">
    <source>
        <dbReference type="ARBA" id="ARBA00022741"/>
    </source>
</evidence>
<dbReference type="Proteomes" id="UP000192536">
    <property type="component" value="Unassembled WGS sequence"/>
</dbReference>
<keyword evidence="5 8" id="KW-0067">ATP-binding</keyword>
<dbReference type="InterPro" id="IPR027417">
    <property type="entry name" value="P-loop_NTPase"/>
</dbReference>
<keyword evidence="1 8" id="KW-0813">Transport</keyword>
<accession>A0A1X0WD71</accession>
<dbReference type="FunFam" id="3.40.50.300:FF:000462">
    <property type="entry name" value="Vitamin B12 import ATP-binding protein BtuD"/>
    <property type="match status" value="1"/>
</dbReference>
<evidence type="ECO:0000256" key="5">
    <source>
        <dbReference type="ARBA" id="ARBA00022840"/>
    </source>
</evidence>
<dbReference type="GO" id="GO:0016887">
    <property type="term" value="F:ATP hydrolysis activity"/>
    <property type="evidence" value="ECO:0007669"/>
    <property type="project" value="InterPro"/>
</dbReference>
<comment type="subcellular location">
    <subcellularLocation>
        <location evidence="8">Cell membrane</location>
        <topology evidence="8">Peripheral membrane protein</topology>
    </subcellularLocation>
</comment>
<dbReference type="PANTHER" id="PTHR42734:SF18">
    <property type="entry name" value="VITAMIN B12 IMPORT ATP-BINDING PROTEIN BTUD"/>
    <property type="match status" value="1"/>
</dbReference>
<dbReference type="STRING" id="1646377.BS640_14510"/>
<evidence type="ECO:0000256" key="1">
    <source>
        <dbReference type="ARBA" id="ARBA00022448"/>
    </source>
</evidence>
<keyword evidence="2 8" id="KW-1003">Cell membrane</keyword>
<evidence type="ECO:0000313" key="11">
    <source>
        <dbReference type="Proteomes" id="UP000192536"/>
    </source>
</evidence>
<dbReference type="PROSITE" id="PS50893">
    <property type="entry name" value="ABC_TRANSPORTER_2"/>
    <property type="match status" value="1"/>
</dbReference>
<evidence type="ECO:0000256" key="6">
    <source>
        <dbReference type="ARBA" id="ARBA00022967"/>
    </source>
</evidence>
<dbReference type="PROSITE" id="PS00211">
    <property type="entry name" value="ABC_TRANSPORTER_1"/>
    <property type="match status" value="1"/>
</dbReference>
<evidence type="ECO:0000313" key="10">
    <source>
        <dbReference type="EMBL" id="ORJ24737.1"/>
    </source>
</evidence>
<dbReference type="SMART" id="SM00382">
    <property type="entry name" value="AAA"/>
    <property type="match status" value="1"/>
</dbReference>
<dbReference type="InterPro" id="IPR003439">
    <property type="entry name" value="ABC_transporter-like_ATP-bd"/>
</dbReference>
<comment type="subunit">
    <text evidence="8">The complex is composed of two ATP-binding proteins (BtuD), two transmembrane proteins (BtuC) and a solute-binding protein (BtuF).</text>
</comment>
<feature type="domain" description="ABC transporter" evidence="9">
    <location>
        <begin position="2"/>
        <end position="234"/>
    </location>
</feature>
<dbReference type="GO" id="GO:0005886">
    <property type="term" value="C:plasma membrane"/>
    <property type="evidence" value="ECO:0007669"/>
    <property type="project" value="UniProtKB-SubCell"/>
</dbReference>
<keyword evidence="3" id="KW-0997">Cell inner membrane</keyword>
<dbReference type="Pfam" id="PF00005">
    <property type="entry name" value="ABC_tran"/>
    <property type="match status" value="1"/>
</dbReference>
<keyword evidence="7 8" id="KW-0472">Membrane</keyword>
<dbReference type="InterPro" id="IPR017871">
    <property type="entry name" value="ABC_transporter-like_CS"/>
</dbReference>
<dbReference type="InterPro" id="IPR003593">
    <property type="entry name" value="AAA+_ATPase"/>
</dbReference>
<dbReference type="Gene3D" id="3.40.50.300">
    <property type="entry name" value="P-loop containing nucleotide triphosphate hydrolases"/>
    <property type="match status" value="1"/>
</dbReference>
<dbReference type="NCBIfam" id="NF002981">
    <property type="entry name" value="PRK03695.1"/>
    <property type="match status" value="1"/>
</dbReference>
<feature type="binding site" evidence="8">
    <location>
        <begin position="30"/>
        <end position="37"/>
    </location>
    <ligand>
        <name>ATP</name>
        <dbReference type="ChEBI" id="CHEBI:30616"/>
    </ligand>
</feature>
<protein>
    <recommendedName>
        <fullName evidence="8">Vitamin B12 import ATP-binding protein BtuD</fullName>
        <ecNumber evidence="8">7.6.2.8</ecNumber>
    </recommendedName>
    <alternativeName>
        <fullName evidence="8">Vitamin B12-transporting ATPase</fullName>
    </alternativeName>
</protein>
<dbReference type="GeneID" id="93566609"/>
<dbReference type="AlphaFoldDB" id="A0A1X0WD71"/>
<reference evidence="10 11" key="1">
    <citation type="journal article" date="2017" name="Int. J. Syst. Evol. Microbiol.">
        <title>Rouxiella badensis sp. nov. and Rouxiella silvae sp. nov. isolated from peat bog soil in Germany and emendation of the genus description.</title>
        <authorList>
            <person name="Le Fleche-Mateos A."/>
            <person name="Kugler J.H."/>
            <person name="Hansen S.H."/>
            <person name="Syldatk C."/>
            <person name="Hausmann R."/>
            <person name="Lomprez F."/>
            <person name="Vandenbogaert M."/>
            <person name="Manuguerra J.C."/>
            <person name="Grimont P.A."/>
        </authorList>
    </citation>
    <scope>NUCLEOTIDE SEQUENCE [LARGE SCALE GENOMIC DNA]</scope>
    <source>
        <strain evidence="10 11">DSM 100043</strain>
    </source>
</reference>
<evidence type="ECO:0000256" key="8">
    <source>
        <dbReference type="HAMAP-Rule" id="MF_01005"/>
    </source>
</evidence>
<comment type="catalytic activity">
    <reaction evidence="8">
        <text>an R-cob(III)alamin(out) + ATP + H2O = an R-cob(III)alamin(in) + ADP + phosphate + H(+)</text>
        <dbReference type="Rhea" id="RHEA:17873"/>
        <dbReference type="ChEBI" id="CHEBI:15377"/>
        <dbReference type="ChEBI" id="CHEBI:15378"/>
        <dbReference type="ChEBI" id="CHEBI:30616"/>
        <dbReference type="ChEBI" id="CHEBI:43474"/>
        <dbReference type="ChEBI" id="CHEBI:140785"/>
        <dbReference type="ChEBI" id="CHEBI:456216"/>
        <dbReference type="EC" id="7.6.2.8"/>
    </reaction>
</comment>
<evidence type="ECO:0000256" key="2">
    <source>
        <dbReference type="ARBA" id="ARBA00022475"/>
    </source>
</evidence>
<dbReference type="RefSeq" id="WP_084912813.1">
    <property type="nucleotide sequence ID" value="NZ_CAUQAZ010000027.1"/>
</dbReference>
<dbReference type="InterPro" id="IPR023693">
    <property type="entry name" value="ABC_transptr_BtuD"/>
</dbReference>
<evidence type="ECO:0000256" key="3">
    <source>
        <dbReference type="ARBA" id="ARBA00022519"/>
    </source>
</evidence>
<comment type="function">
    <text evidence="8">Part of the ABC transporter complex BtuCDF involved in vitamin B12 import. Responsible for energy coupling to the transport system.</text>
</comment>
<name>A0A1X0WD71_9GAMM</name>
<dbReference type="EC" id="7.6.2.8" evidence="8"/>
<dbReference type="PANTHER" id="PTHR42734">
    <property type="entry name" value="METAL TRANSPORT SYSTEM ATP-BINDING PROTEIN TM_0124-RELATED"/>
    <property type="match status" value="1"/>
</dbReference>
<keyword evidence="4 8" id="KW-0547">Nucleotide-binding</keyword>
<dbReference type="InterPro" id="IPR050153">
    <property type="entry name" value="Metal_Ion_Import_ABC"/>
</dbReference>
<comment type="caution">
    <text evidence="10">The sequence shown here is derived from an EMBL/GenBank/DDBJ whole genome shotgun (WGS) entry which is preliminary data.</text>
</comment>
<dbReference type="SUPFAM" id="SSF52540">
    <property type="entry name" value="P-loop containing nucleoside triphosphate hydrolases"/>
    <property type="match status" value="1"/>
</dbReference>
<gene>
    <name evidence="8" type="primary">btuD</name>
    <name evidence="10" type="ORF">BS640_14510</name>
</gene>
<evidence type="ECO:0000259" key="9">
    <source>
        <dbReference type="PROSITE" id="PS50893"/>
    </source>
</evidence>
<dbReference type="GO" id="GO:0005524">
    <property type="term" value="F:ATP binding"/>
    <property type="evidence" value="ECO:0007669"/>
    <property type="project" value="UniProtKB-KW"/>
</dbReference>
<dbReference type="HAMAP" id="MF_01005">
    <property type="entry name" value="BtuD"/>
    <property type="match status" value="1"/>
</dbReference>
<keyword evidence="11" id="KW-1185">Reference proteome</keyword>
<proteinExistence type="inferred from homology"/>
<comment type="similarity">
    <text evidence="8">Belongs to the ABC transporter superfamily. Vitamin B12 importer (TC 3.A.1.13.1) family.</text>
</comment>
<organism evidence="10 11">
    <name type="scientific">Rouxiella badensis</name>
    <dbReference type="NCBI Taxonomy" id="1646377"/>
    <lineage>
        <taxon>Bacteria</taxon>
        <taxon>Pseudomonadati</taxon>
        <taxon>Pseudomonadota</taxon>
        <taxon>Gammaproteobacteria</taxon>
        <taxon>Enterobacterales</taxon>
        <taxon>Yersiniaceae</taxon>
        <taxon>Rouxiella</taxon>
    </lineage>
</organism>
<evidence type="ECO:0000256" key="7">
    <source>
        <dbReference type="ARBA" id="ARBA00023136"/>
    </source>
</evidence>
<dbReference type="EMBL" id="MRWE01000024">
    <property type="protein sequence ID" value="ORJ24737.1"/>
    <property type="molecule type" value="Genomic_DNA"/>
</dbReference>
<sequence>MLKIKQLALESRFLPLSTRVSAGARVHIVGPNGAGKSSLLASIAGMLNATGEVSIDGQLITKLSGRELSRYRSYLCQQYLPLSTMPVFQYLFLHQPVGVEPVVLEKTLNLLCGKLHLADKLSTAVTRLSGGEWQRVRLVAALLQVWPTINPQGALLLLDEPANSLDIAHQRAMDALIDEFCAVGGIALVTDHDLNHTLHHADWVWLMHKGKTVAMGTPQNVLQPENLTPVYDVDFKLQHFSGKSWIMTP</sequence>
<dbReference type="GO" id="GO:0015420">
    <property type="term" value="F:ABC-type vitamin B12 transporter activity"/>
    <property type="evidence" value="ECO:0007669"/>
    <property type="project" value="UniProtKB-UniRule"/>
</dbReference>
<keyword evidence="6 8" id="KW-1278">Translocase</keyword>